<organism evidence="1 2">
    <name type="scientific">Clavelina lepadiformis</name>
    <name type="common">Light-bulb sea squirt</name>
    <name type="synonym">Ascidia lepadiformis</name>
    <dbReference type="NCBI Taxonomy" id="159417"/>
    <lineage>
        <taxon>Eukaryota</taxon>
        <taxon>Metazoa</taxon>
        <taxon>Chordata</taxon>
        <taxon>Tunicata</taxon>
        <taxon>Ascidiacea</taxon>
        <taxon>Aplousobranchia</taxon>
        <taxon>Clavelinidae</taxon>
        <taxon>Clavelina</taxon>
    </lineage>
</organism>
<evidence type="ECO:0000313" key="2">
    <source>
        <dbReference type="Proteomes" id="UP001642483"/>
    </source>
</evidence>
<comment type="caution">
    <text evidence="1">The sequence shown here is derived from an EMBL/GenBank/DDBJ whole genome shotgun (WGS) entry which is preliminary data.</text>
</comment>
<evidence type="ECO:0000313" key="1">
    <source>
        <dbReference type="EMBL" id="CAK8687806.1"/>
    </source>
</evidence>
<keyword evidence="2" id="KW-1185">Reference proteome</keyword>
<dbReference type="Proteomes" id="UP001642483">
    <property type="component" value="Unassembled WGS sequence"/>
</dbReference>
<proteinExistence type="predicted"/>
<dbReference type="EMBL" id="CAWYQH010000106">
    <property type="protein sequence ID" value="CAK8687806.1"/>
    <property type="molecule type" value="Genomic_DNA"/>
</dbReference>
<sequence length="165" mass="19043">MLAMTFVRSSLVKSVAVYRFMSSCGNKSEDKLANYNYEDVIMMRSARNRAWYATIDVCRRQFASNSIDCRQLCWKQERANPPGSPTCEQMELRSTRTGFCYIAICRIPYPFIAVQLLESRRLRRHPTVPSVLYPVIWVVAAYNGIISSRSLQRLSVINRTLLSDE</sequence>
<accession>A0ABP0G7L0</accession>
<gene>
    <name evidence="1" type="ORF">CVLEPA_LOCUS19866</name>
</gene>
<protein>
    <submittedName>
        <fullName evidence="1">Uncharacterized protein</fullName>
    </submittedName>
</protein>
<reference evidence="1 2" key="1">
    <citation type="submission" date="2024-02" db="EMBL/GenBank/DDBJ databases">
        <authorList>
            <person name="Daric V."/>
            <person name="Darras S."/>
        </authorList>
    </citation>
    <scope>NUCLEOTIDE SEQUENCE [LARGE SCALE GENOMIC DNA]</scope>
</reference>
<name>A0ABP0G7L0_CLALP</name>